<comment type="similarity">
    <text evidence="9">Belongs to the dethiobiotin synthetase family.</text>
</comment>
<proteinExistence type="inferred from homology"/>
<comment type="cofactor">
    <cofactor evidence="9">
        <name>Mg(2+)</name>
        <dbReference type="ChEBI" id="CHEBI:18420"/>
    </cofactor>
</comment>
<feature type="binding site" evidence="9">
    <location>
        <position position="41"/>
    </location>
    <ligand>
        <name>substrate</name>
    </ligand>
</feature>
<evidence type="ECO:0000313" key="11">
    <source>
        <dbReference type="Proteomes" id="UP000223759"/>
    </source>
</evidence>
<dbReference type="EMBL" id="FTPK01000002">
    <property type="protein sequence ID" value="SIT70022.1"/>
    <property type="molecule type" value="Genomic_DNA"/>
</dbReference>
<keyword evidence="5 9" id="KW-0093">Biotin biosynthesis</keyword>
<feature type="binding site" evidence="9">
    <location>
        <begin position="12"/>
        <end position="17"/>
    </location>
    <ligand>
        <name>ATP</name>
        <dbReference type="ChEBI" id="CHEBI:30616"/>
    </ligand>
</feature>
<dbReference type="AlphaFoldDB" id="A0A1R3VY80"/>
<reference evidence="10 11" key="1">
    <citation type="submission" date="2017-01" db="EMBL/GenBank/DDBJ databases">
        <authorList>
            <person name="Mah S.A."/>
            <person name="Swanson W.J."/>
            <person name="Moy G.W."/>
            <person name="Vacquier V.D."/>
        </authorList>
    </citation>
    <scope>NUCLEOTIDE SEQUENCE [LARGE SCALE GENOMIC DNA]</scope>
    <source>
        <strain evidence="10 11">M9</strain>
    </source>
</reference>
<comment type="subcellular location">
    <subcellularLocation>
        <location evidence="9">Cytoplasm</location>
    </subcellularLocation>
</comment>
<keyword evidence="6 9" id="KW-0067">ATP-binding</keyword>
<dbReference type="RefSeq" id="WP_076755605.1">
    <property type="nucleotide sequence ID" value="NZ_CP023018.1"/>
</dbReference>
<feature type="binding site" evidence="9">
    <location>
        <position position="16"/>
    </location>
    <ligand>
        <name>Mg(2+)</name>
        <dbReference type="ChEBI" id="CHEBI:18420"/>
    </ligand>
</feature>
<dbReference type="CDD" id="cd03109">
    <property type="entry name" value="DTBS"/>
    <property type="match status" value="1"/>
</dbReference>
<evidence type="ECO:0000256" key="3">
    <source>
        <dbReference type="ARBA" id="ARBA00022723"/>
    </source>
</evidence>
<dbReference type="InterPro" id="IPR004472">
    <property type="entry name" value="DTB_synth_BioD"/>
</dbReference>
<feature type="binding site" evidence="9">
    <location>
        <begin position="173"/>
        <end position="174"/>
    </location>
    <ligand>
        <name>ATP</name>
        <dbReference type="ChEBI" id="CHEBI:30616"/>
    </ligand>
</feature>
<dbReference type="UniPathway" id="UPA00078">
    <property type="reaction ID" value="UER00161"/>
</dbReference>
<sequence length="224" mass="23520">MRGLFITGTDTGVGKTYVGCQLIEAWVALGQAVSPRKPVESGCALKNGELWPADGALLFQAAGGEEALHEVTPLRFAHALAPDRAAKLVGETVTLEQLTAICTQPCRGLRIVEGAGGLLSPLASDALNADLAKALALPVLLVAPDRLGVINHVMLNLEVLDLRGLNTLGVVLNRIDALGSPALPEGIDNLSDLRSRVDLPIWTLEGGAANSAQQIAQEVLQRLY</sequence>
<dbReference type="Proteomes" id="UP000223759">
    <property type="component" value="Unassembled WGS sequence"/>
</dbReference>
<evidence type="ECO:0000256" key="1">
    <source>
        <dbReference type="ARBA" id="ARBA00022490"/>
    </source>
</evidence>
<dbReference type="GO" id="GO:0000287">
    <property type="term" value="F:magnesium ion binding"/>
    <property type="evidence" value="ECO:0007669"/>
    <property type="project" value="UniProtKB-UniRule"/>
</dbReference>
<dbReference type="EC" id="6.3.3.3" evidence="9"/>
<dbReference type="Gene3D" id="3.40.50.300">
    <property type="entry name" value="P-loop containing nucleotide triphosphate hydrolases"/>
    <property type="match status" value="1"/>
</dbReference>
<dbReference type="Pfam" id="PF13500">
    <property type="entry name" value="AAA_26"/>
    <property type="match status" value="1"/>
</dbReference>
<evidence type="ECO:0000256" key="5">
    <source>
        <dbReference type="ARBA" id="ARBA00022756"/>
    </source>
</evidence>
<keyword evidence="3 9" id="KW-0479">Metal-binding</keyword>
<dbReference type="NCBIfam" id="TIGR00347">
    <property type="entry name" value="bioD"/>
    <property type="match status" value="1"/>
</dbReference>
<keyword evidence="1 9" id="KW-0963">Cytoplasm</keyword>
<keyword evidence="4 9" id="KW-0547">Nucleotide-binding</keyword>
<accession>A0A1R3VY80</accession>
<feature type="binding site" evidence="9">
    <location>
        <position position="54"/>
    </location>
    <ligand>
        <name>Mg(2+)</name>
        <dbReference type="ChEBI" id="CHEBI:18420"/>
    </ligand>
</feature>
<dbReference type="GO" id="GO:0004141">
    <property type="term" value="F:dethiobiotin synthase activity"/>
    <property type="evidence" value="ECO:0007669"/>
    <property type="project" value="UniProtKB-UniRule"/>
</dbReference>
<evidence type="ECO:0000256" key="9">
    <source>
        <dbReference type="HAMAP-Rule" id="MF_00336"/>
    </source>
</evidence>
<feature type="active site" evidence="9">
    <location>
        <position position="37"/>
    </location>
</feature>
<evidence type="ECO:0000256" key="6">
    <source>
        <dbReference type="ARBA" id="ARBA00022840"/>
    </source>
</evidence>
<dbReference type="OrthoDB" id="9802097at2"/>
<comment type="catalytic activity">
    <reaction evidence="9">
        <text>(7R,8S)-7,8-diammoniononanoate + CO2 + ATP = (4R,5S)-dethiobiotin + ADP + phosphate + 3 H(+)</text>
        <dbReference type="Rhea" id="RHEA:15805"/>
        <dbReference type="ChEBI" id="CHEBI:15378"/>
        <dbReference type="ChEBI" id="CHEBI:16526"/>
        <dbReference type="ChEBI" id="CHEBI:30616"/>
        <dbReference type="ChEBI" id="CHEBI:43474"/>
        <dbReference type="ChEBI" id="CHEBI:149469"/>
        <dbReference type="ChEBI" id="CHEBI:149473"/>
        <dbReference type="ChEBI" id="CHEBI:456216"/>
        <dbReference type="EC" id="6.3.3.3"/>
    </reaction>
</comment>
<dbReference type="PIRSF" id="PIRSF006755">
    <property type="entry name" value="DTB_synth"/>
    <property type="match status" value="1"/>
</dbReference>
<evidence type="ECO:0000256" key="4">
    <source>
        <dbReference type="ARBA" id="ARBA00022741"/>
    </source>
</evidence>
<evidence type="ECO:0000313" key="10">
    <source>
        <dbReference type="EMBL" id="SIT70022.1"/>
    </source>
</evidence>
<dbReference type="GO" id="GO:0009102">
    <property type="term" value="P:biotin biosynthetic process"/>
    <property type="evidence" value="ECO:0007669"/>
    <property type="project" value="UniProtKB-UniRule"/>
</dbReference>
<keyword evidence="7 9" id="KW-0460">Magnesium</keyword>
<dbReference type="PANTHER" id="PTHR43210">
    <property type="entry name" value="DETHIOBIOTIN SYNTHETASE"/>
    <property type="match status" value="1"/>
</dbReference>
<evidence type="ECO:0000256" key="8">
    <source>
        <dbReference type="ARBA" id="ARBA00047386"/>
    </source>
</evidence>
<dbReference type="GO" id="GO:0005524">
    <property type="term" value="F:ATP binding"/>
    <property type="evidence" value="ECO:0007669"/>
    <property type="project" value="UniProtKB-UniRule"/>
</dbReference>
<feature type="binding site" evidence="9">
    <location>
        <position position="113"/>
    </location>
    <ligand>
        <name>Mg(2+)</name>
        <dbReference type="ChEBI" id="CHEBI:18420"/>
    </ligand>
</feature>
<dbReference type="PANTHER" id="PTHR43210:SF2">
    <property type="entry name" value="ATP-DEPENDENT DETHIOBIOTIN SYNTHETASE BIOD 2"/>
    <property type="match status" value="1"/>
</dbReference>
<name>A0A1R3VY80_9GAMM</name>
<evidence type="ECO:0000256" key="7">
    <source>
        <dbReference type="ARBA" id="ARBA00022842"/>
    </source>
</evidence>
<keyword evidence="2 9" id="KW-0436">Ligase</keyword>
<gene>
    <name evidence="9" type="primary">bioD</name>
    <name evidence="10" type="ORF">SAMN05216526_1215</name>
</gene>
<dbReference type="GO" id="GO:0005829">
    <property type="term" value="C:cytosol"/>
    <property type="evidence" value="ECO:0007669"/>
    <property type="project" value="TreeGrafter"/>
</dbReference>
<evidence type="ECO:0000256" key="2">
    <source>
        <dbReference type="ARBA" id="ARBA00022598"/>
    </source>
</evidence>
<dbReference type="STRING" id="233100.SAMN05216526_1215"/>
<dbReference type="InterPro" id="IPR027417">
    <property type="entry name" value="P-loop_NTPase"/>
</dbReference>
<comment type="pathway">
    <text evidence="9">Cofactor biosynthesis; biotin biosynthesis; biotin from 7,8-diaminononanoate: step 1/2.</text>
</comment>
<dbReference type="HAMAP" id="MF_00336">
    <property type="entry name" value="BioD"/>
    <property type="match status" value="1"/>
</dbReference>
<feature type="binding site" evidence="9">
    <location>
        <position position="54"/>
    </location>
    <ligand>
        <name>ATP</name>
        <dbReference type="ChEBI" id="CHEBI:30616"/>
    </ligand>
</feature>
<protein>
    <recommendedName>
        <fullName evidence="9">ATP-dependent dethiobiotin synthetase BioD</fullName>
        <ecNumber evidence="9">6.3.3.3</ecNumber>
    </recommendedName>
    <alternativeName>
        <fullName evidence="9">DTB synthetase</fullName>
        <shortName evidence="9">DTBS</shortName>
    </alternativeName>
    <alternativeName>
        <fullName evidence="9">Dethiobiotin synthase</fullName>
    </alternativeName>
</protein>
<dbReference type="SUPFAM" id="SSF52540">
    <property type="entry name" value="P-loop containing nucleoside triphosphate hydrolases"/>
    <property type="match status" value="1"/>
</dbReference>
<comment type="catalytic activity">
    <reaction evidence="8">
        <text>(7R,8S)-8-amino-7-(carboxyamino)nonanoate + ATP = (4R,5S)-dethiobiotin + ADP + phosphate + H(+)</text>
        <dbReference type="Rhea" id="RHEA:63684"/>
        <dbReference type="ChEBI" id="CHEBI:15378"/>
        <dbReference type="ChEBI" id="CHEBI:30616"/>
        <dbReference type="ChEBI" id="CHEBI:43474"/>
        <dbReference type="ChEBI" id="CHEBI:149470"/>
        <dbReference type="ChEBI" id="CHEBI:149473"/>
        <dbReference type="ChEBI" id="CHEBI:456216"/>
    </reaction>
</comment>
<comment type="subunit">
    <text evidence="9">Homodimer.</text>
</comment>
<comment type="caution">
    <text evidence="9">Lacks conserved residue(s) required for the propagation of feature annotation.</text>
</comment>
<keyword evidence="11" id="KW-1185">Reference proteome</keyword>
<feature type="binding site" evidence="9">
    <location>
        <begin position="113"/>
        <end position="116"/>
    </location>
    <ligand>
        <name>ATP</name>
        <dbReference type="ChEBI" id="CHEBI:30616"/>
    </ligand>
</feature>
<organism evidence="10 11">
    <name type="scientific">Ectothiorhodosinus mongolicus</name>
    <dbReference type="NCBI Taxonomy" id="233100"/>
    <lineage>
        <taxon>Bacteria</taxon>
        <taxon>Pseudomonadati</taxon>
        <taxon>Pseudomonadota</taxon>
        <taxon>Gammaproteobacteria</taxon>
        <taxon>Chromatiales</taxon>
        <taxon>Ectothiorhodospiraceae</taxon>
        <taxon>Ectothiorhodosinus</taxon>
    </lineage>
</organism>
<comment type="function">
    <text evidence="9">Catalyzes a mechanistically unusual reaction, the ATP-dependent insertion of CO2 between the N7 and N8 nitrogen atoms of 7,8-diaminopelargonic acid (DAPA, also called 7,8-diammoniononanoate) to form a ureido ring.</text>
</comment>